<evidence type="ECO:0000313" key="1">
    <source>
        <dbReference type="EMBL" id="SNZ21729.1"/>
    </source>
</evidence>
<evidence type="ECO:0000313" key="2">
    <source>
        <dbReference type="Proteomes" id="UP000219439"/>
    </source>
</evidence>
<sequence>MAIFPSDLPCPLDGTASIQINDGIVEDSGEIGLPRKRRRTTRALKVFSFTLRMTYAQQQTWATFYQTTINYGLTPFTWAYEGVNYTVELGSAPSVKSVTGSIKDYALTFREV</sequence>
<dbReference type="OrthoDB" id="7858450at2"/>
<dbReference type="AlphaFoldDB" id="A0A285PJ30"/>
<dbReference type="EMBL" id="OBEL01000011">
    <property type="protein sequence ID" value="SNZ21729.1"/>
    <property type="molecule type" value="Genomic_DNA"/>
</dbReference>
<reference evidence="1 2" key="1">
    <citation type="submission" date="2017-09" db="EMBL/GenBank/DDBJ databases">
        <authorList>
            <person name="Ehlers B."/>
            <person name="Leendertz F.H."/>
        </authorList>
    </citation>
    <scope>NUCLEOTIDE SEQUENCE [LARGE SCALE GENOMIC DNA]</scope>
    <source>
        <strain evidence="1 2">DSM 18289</strain>
    </source>
</reference>
<dbReference type="RefSeq" id="WP_097156103.1">
    <property type="nucleotide sequence ID" value="NZ_OBEL01000011.1"/>
</dbReference>
<name>A0A285PJ30_9HYPH</name>
<protein>
    <submittedName>
        <fullName evidence="1">Uncharacterized protein</fullName>
    </submittedName>
</protein>
<organism evidence="1 2">
    <name type="scientific">Cohaesibacter gelatinilyticus</name>
    <dbReference type="NCBI Taxonomy" id="372072"/>
    <lineage>
        <taxon>Bacteria</taxon>
        <taxon>Pseudomonadati</taxon>
        <taxon>Pseudomonadota</taxon>
        <taxon>Alphaproteobacteria</taxon>
        <taxon>Hyphomicrobiales</taxon>
        <taxon>Cohaesibacteraceae</taxon>
    </lineage>
</organism>
<accession>A0A285PJ30</accession>
<proteinExistence type="predicted"/>
<dbReference type="Proteomes" id="UP000219439">
    <property type="component" value="Unassembled WGS sequence"/>
</dbReference>
<gene>
    <name evidence="1" type="ORF">SAMN06265368_4854</name>
</gene>
<keyword evidence="2" id="KW-1185">Reference proteome</keyword>